<dbReference type="AlphaFoldDB" id="A0A143YLB9"/>
<dbReference type="InterPro" id="IPR036514">
    <property type="entry name" value="SGNH_hydro_sf"/>
</dbReference>
<proteinExistence type="inferred from homology"/>
<keyword evidence="7" id="KW-1185">Reference proteome</keyword>
<evidence type="ECO:0000256" key="2">
    <source>
        <dbReference type="ARBA" id="ARBA00022801"/>
    </source>
</evidence>
<evidence type="ECO:0000313" key="6">
    <source>
        <dbReference type="Proteomes" id="UP000076878"/>
    </source>
</evidence>
<feature type="domain" description="SGNH hydrolase-type esterase" evidence="3">
    <location>
        <begin position="9"/>
        <end position="201"/>
    </location>
</feature>
<evidence type="ECO:0000256" key="1">
    <source>
        <dbReference type="ARBA" id="ARBA00008668"/>
    </source>
</evidence>
<reference evidence="4 6" key="1">
    <citation type="submission" date="2016-02" db="EMBL/GenBank/DDBJ databases">
        <authorList>
            <person name="Wen L."/>
            <person name="He K."/>
            <person name="Yang H."/>
        </authorList>
    </citation>
    <scope>NUCLEOTIDE SEQUENCE [LARGE SCALE GENOMIC DNA]</scope>
    <source>
        <strain evidence="4">Trichococcus_R210</strain>
    </source>
</reference>
<dbReference type="SUPFAM" id="SSF52266">
    <property type="entry name" value="SGNH hydrolase"/>
    <property type="match status" value="1"/>
</dbReference>
<gene>
    <name evidence="5" type="ORF">SAMN05216375_103124</name>
    <name evidence="4" type="ORF">TR210_992</name>
</gene>
<keyword evidence="2" id="KW-0378">Hydrolase</keyword>
<dbReference type="EMBL" id="FNYT01000003">
    <property type="protein sequence ID" value="SEI76340.1"/>
    <property type="molecule type" value="Genomic_DNA"/>
</dbReference>
<dbReference type="Pfam" id="PF13472">
    <property type="entry name" value="Lipase_GDSL_2"/>
    <property type="match status" value="1"/>
</dbReference>
<dbReference type="InterPro" id="IPR037459">
    <property type="entry name" value="RhgT-like"/>
</dbReference>
<reference evidence="5 7" key="2">
    <citation type="submission" date="2016-10" db="EMBL/GenBank/DDBJ databases">
        <authorList>
            <person name="Varghese N."/>
            <person name="Submissions S."/>
        </authorList>
    </citation>
    <scope>NUCLEOTIDE SEQUENCE [LARGE SCALE GENOMIC DNA]</scope>
    <source>
        <strain evidence="5 7">DSM 22150</strain>
    </source>
</reference>
<organism evidence="4 6">
    <name type="scientific">Trichococcus ilyis</name>
    <dbReference type="NCBI Taxonomy" id="640938"/>
    <lineage>
        <taxon>Bacteria</taxon>
        <taxon>Bacillati</taxon>
        <taxon>Bacillota</taxon>
        <taxon>Bacilli</taxon>
        <taxon>Lactobacillales</taxon>
        <taxon>Carnobacteriaceae</taxon>
        <taxon>Trichococcus</taxon>
    </lineage>
</organism>
<dbReference type="STRING" id="640938.TR210_992"/>
<dbReference type="InterPro" id="IPR013830">
    <property type="entry name" value="SGNH_hydro"/>
</dbReference>
<dbReference type="RefSeq" id="WP_068622153.1">
    <property type="nucleotide sequence ID" value="NZ_FJNB01000005.1"/>
</dbReference>
<accession>A0A143YLB9</accession>
<dbReference type="OrthoDB" id="9807041at2"/>
<evidence type="ECO:0000313" key="7">
    <source>
        <dbReference type="Proteomes" id="UP000199280"/>
    </source>
</evidence>
<name>A0A143YLB9_9LACT</name>
<dbReference type="Gene3D" id="3.40.50.1110">
    <property type="entry name" value="SGNH hydrolase"/>
    <property type="match status" value="1"/>
</dbReference>
<dbReference type="EMBL" id="FJNB01000005">
    <property type="protein sequence ID" value="CZQ91749.1"/>
    <property type="molecule type" value="Genomic_DNA"/>
</dbReference>
<dbReference type="Proteomes" id="UP000199280">
    <property type="component" value="Unassembled WGS sequence"/>
</dbReference>
<dbReference type="PANTHER" id="PTHR43695">
    <property type="entry name" value="PUTATIVE (AFU_ORTHOLOGUE AFUA_2G17250)-RELATED"/>
    <property type="match status" value="1"/>
</dbReference>
<evidence type="ECO:0000313" key="5">
    <source>
        <dbReference type="EMBL" id="SEI76340.1"/>
    </source>
</evidence>
<dbReference type="Proteomes" id="UP000076878">
    <property type="component" value="Unassembled WGS sequence"/>
</dbReference>
<dbReference type="PANTHER" id="PTHR43695:SF1">
    <property type="entry name" value="RHAMNOGALACTURONAN ACETYLESTERASE"/>
    <property type="match status" value="1"/>
</dbReference>
<evidence type="ECO:0000313" key="4">
    <source>
        <dbReference type="EMBL" id="CZQ91749.1"/>
    </source>
</evidence>
<sequence>MKKKLFIAGDSTAAQKSGEAKPETGWGEKFSCFLSSEIEVRNYAQNGRSTESFITEKRLDQIAKEIGPGDFLLIQFGHNDQKIDLPIGTMPYEDYQENLAQFVEVALAKNSFPLLLTSVTRRDNLPDGRLNPETLGDYPEAMIALGERLAVPVIDVYRLTQDYYQRLGMEETIKLHLHLSTGQHPNYPAGIADNTHFNDYGAHQIARIIAENIRLMEHPLSAYVRC</sequence>
<dbReference type="GO" id="GO:0016787">
    <property type="term" value="F:hydrolase activity"/>
    <property type="evidence" value="ECO:0007669"/>
    <property type="project" value="UniProtKB-KW"/>
</dbReference>
<protein>
    <submittedName>
        <fullName evidence="5">Lysophospholipase L1</fullName>
    </submittedName>
</protein>
<evidence type="ECO:0000259" key="3">
    <source>
        <dbReference type="Pfam" id="PF13472"/>
    </source>
</evidence>
<dbReference type="CDD" id="cd01821">
    <property type="entry name" value="Rhamnogalacturan_acetylesterase_like"/>
    <property type="match status" value="1"/>
</dbReference>
<comment type="similarity">
    <text evidence="1">Belongs to the 'GDSL' lipolytic enzyme family.</text>
</comment>